<dbReference type="PANTHER" id="PTHR13966">
    <property type="entry name" value="ENDONUCLEASE RELATED"/>
    <property type="match status" value="1"/>
</dbReference>
<organism evidence="3 4">
    <name type="scientific">Mixta calida</name>
    <dbReference type="NCBI Taxonomy" id="665913"/>
    <lineage>
        <taxon>Bacteria</taxon>
        <taxon>Pseudomonadati</taxon>
        <taxon>Pseudomonadota</taxon>
        <taxon>Gammaproteobacteria</taxon>
        <taxon>Enterobacterales</taxon>
        <taxon>Erwiniaceae</taxon>
        <taxon>Mixta</taxon>
    </lineage>
</organism>
<dbReference type="InterPro" id="IPR043504">
    <property type="entry name" value="Peptidase_S1_PA_chymotrypsin"/>
</dbReference>
<protein>
    <recommendedName>
        <fullName evidence="5">Serine protease</fullName>
    </recommendedName>
</protein>
<dbReference type="Proteomes" id="UP000237673">
    <property type="component" value="Chromosome"/>
</dbReference>
<proteinExistence type="predicted"/>
<dbReference type="InterPro" id="IPR044929">
    <property type="entry name" value="DNA/RNA_non-sp_Endonuclease_sf"/>
</dbReference>
<evidence type="ECO:0000313" key="3">
    <source>
        <dbReference type="EMBL" id="AUY25819.1"/>
    </source>
</evidence>
<dbReference type="PANTHER" id="PTHR13966:SF5">
    <property type="entry name" value="ENDONUCLEASE G, MITOCHONDRIAL"/>
    <property type="match status" value="1"/>
</dbReference>
<accession>A0ABM6S336</accession>
<dbReference type="InterPro" id="IPR044925">
    <property type="entry name" value="His-Me_finger_sf"/>
</dbReference>
<feature type="domain" description="DNA/RNA non-specific endonuclease/pyrophosphatase/phosphodiesterase" evidence="2">
    <location>
        <begin position="358"/>
        <end position="583"/>
    </location>
</feature>
<dbReference type="Gene3D" id="2.40.10.10">
    <property type="entry name" value="Trypsin-like serine proteases"/>
    <property type="match status" value="2"/>
</dbReference>
<dbReference type="SUPFAM" id="SSF54060">
    <property type="entry name" value="His-Me finger endonucleases"/>
    <property type="match status" value="1"/>
</dbReference>
<evidence type="ECO:0000259" key="2">
    <source>
        <dbReference type="SMART" id="SM00892"/>
    </source>
</evidence>
<evidence type="ECO:0000313" key="4">
    <source>
        <dbReference type="Proteomes" id="UP000237673"/>
    </source>
</evidence>
<evidence type="ECO:0000259" key="1">
    <source>
        <dbReference type="SMART" id="SM00477"/>
    </source>
</evidence>
<reference evidence="3 4" key="1">
    <citation type="submission" date="2018-01" db="EMBL/GenBank/DDBJ databases">
        <title>Complete and assembled Genome of Pantoea calida DSM22759T.</title>
        <authorList>
            <person name="Stevens M.J.A."/>
            <person name="Zurfluh K."/>
            <person name="Stephan R."/>
        </authorList>
    </citation>
    <scope>NUCLEOTIDE SEQUENCE [LARGE SCALE GENOMIC DNA]</scope>
    <source>
        <strain evidence="3 4">DSM 22759</strain>
    </source>
</reference>
<dbReference type="SUPFAM" id="SSF50494">
    <property type="entry name" value="Trypsin-like serine proteases"/>
    <property type="match status" value="1"/>
</dbReference>
<dbReference type="EMBL" id="CP026378">
    <property type="protein sequence ID" value="AUY25819.1"/>
    <property type="molecule type" value="Genomic_DNA"/>
</dbReference>
<name>A0ABM6S336_9GAMM</name>
<feature type="domain" description="ENPP1-3/EXOG-like endonuclease/phosphodiesterase" evidence="1">
    <location>
        <begin position="359"/>
        <end position="587"/>
    </location>
</feature>
<keyword evidence="4" id="KW-1185">Reference proteome</keyword>
<dbReference type="InterPro" id="IPR001604">
    <property type="entry name" value="Endo_G_ENPP1-like_dom"/>
</dbReference>
<dbReference type="Pfam" id="PF13365">
    <property type="entry name" value="Trypsin_2"/>
    <property type="match status" value="1"/>
</dbReference>
<dbReference type="Gene3D" id="3.40.570.10">
    <property type="entry name" value="Extracellular Endonuclease, subunit A"/>
    <property type="match status" value="1"/>
</dbReference>
<dbReference type="SMART" id="SM00477">
    <property type="entry name" value="NUC"/>
    <property type="match status" value="1"/>
</dbReference>
<dbReference type="SMART" id="SM00892">
    <property type="entry name" value="Endonuclease_NS"/>
    <property type="match status" value="1"/>
</dbReference>
<gene>
    <name evidence="3" type="ORF">C2E16_13450</name>
</gene>
<dbReference type="InterPro" id="IPR040255">
    <property type="entry name" value="Non-specific_endonuclease"/>
</dbReference>
<dbReference type="InterPro" id="IPR009003">
    <property type="entry name" value="Peptidase_S1_PA"/>
</dbReference>
<dbReference type="Pfam" id="PF01223">
    <property type="entry name" value="Endonuclease_NS"/>
    <property type="match status" value="1"/>
</dbReference>
<dbReference type="InterPro" id="IPR020821">
    <property type="entry name" value="ENPP1-3/EXOG-like_nuc-like"/>
</dbReference>
<evidence type="ECO:0008006" key="5">
    <source>
        <dbReference type="Google" id="ProtNLM"/>
    </source>
</evidence>
<sequence>MMSEVENLVRQRLTLTVAQRKQSVQAIAAGRADEAEPDSRRAQRYAFQRLAQQTAIIGPQDDFLPTHFLQTGMQRARAVGLVREDGVPKGTGFLIGGGLLLTCFHVLPDRQRAAGYSVEFGYWQNAQGEAPATTLYTLDADSFWLSSPLEALDCTLVALGERRFGDADLTDLGLIALSDRADKHRLGMAVNIIQHPGGAPQQVALRDNFLLARGAAESEAANVLHYTADTDGGSSGAPVFNDEWQLVALHHGAAEDESGTPVNEGIRVSALVDWLKGEAISLDATARQRLIAALRGEPLATLTVAARAAPDANYANRNGYQADFIGGHAVSLAQIVAPRAAEIAPLRSGATGTEAILDYQHFSLAICAERRIAFLTATNIDGARYININRDSGQPSLLPEGDSWYEDSRMESRYYLVQSFYREFSRWFDRGHLTRRSDHPTWGTPQEAIRANKDTFHFTNCSPQHFRFNQSLQYWQGVERYILEYGVLQTKKQITVLTGPVLNDAWRQYGDVKVPLMYWKVVLRLGPDGSPQATALLVSQANLLDETRRVIPRTEAEAAPQVDEYRVTVSGLESLTGLDFSAFRAWDSWQPAPSLRADPLPAALILSWRDLL</sequence>